<gene>
    <name evidence="2" type="ORF">Tel_09080</name>
</gene>
<feature type="region of interest" description="Disordered" evidence="1">
    <location>
        <begin position="1"/>
        <end position="22"/>
    </location>
</feature>
<dbReference type="EMBL" id="CP013099">
    <property type="protein sequence ID" value="ALP53296.1"/>
    <property type="molecule type" value="Genomic_DNA"/>
</dbReference>
<accession>A0A0S2TDS1</accession>
<evidence type="ECO:0000256" key="1">
    <source>
        <dbReference type="SAM" id="MobiDB-lite"/>
    </source>
</evidence>
<evidence type="ECO:0000313" key="3">
    <source>
        <dbReference type="Proteomes" id="UP000055136"/>
    </source>
</evidence>
<dbReference type="KEGG" id="tee:Tel_09080"/>
<protein>
    <submittedName>
        <fullName evidence="2">Uncharacterized protein</fullName>
    </submittedName>
</protein>
<sequence>MKQQLHAQPEERVYHTNPPQKHTQLADLASIEDRRPATEVQRRLMDGLNQRSAPLRFTRHPSSGTVIQRQLKAQEYEQIRDFSAQLMKLYPPDRYYYIGLGKSPTPIIAFMQATGVPASNMPLSKFSHRTKGRRDGGQLGLSEPLTGTQLAELERHFDNFIPSKEVLRGRDLLLIDFVQSGRSLIASADHLQDYITKKYSRTVGFLCCKSTILDDSAPEVEPLALTLEEMEAMSGQFLGRRGIANMNLPGGTEEAGSLGAQMGAEKYKPMAEYPGDFKIKEGHRSRDIARSEEAYDALVREIETFASKDEDLAELLGIDLKKLKTEASSELSDL</sequence>
<dbReference type="Proteomes" id="UP000055136">
    <property type="component" value="Chromosome"/>
</dbReference>
<name>A0A0S2TDS1_9GAMM</name>
<proteinExistence type="predicted"/>
<reference evidence="2" key="1">
    <citation type="submission" date="2015-10" db="EMBL/GenBank/DDBJ databases">
        <title>Description of Candidatus Tenderia electrophaga gen. nov, sp. nov., an Uncultivated Electroautotroph from a Biocathode Enrichment.</title>
        <authorList>
            <person name="Eddie B.J."/>
            <person name="Malanoski A.P."/>
            <person name="Wang Z."/>
            <person name="Hall R.J."/>
            <person name="Oh S.D."/>
            <person name="Heiner C."/>
            <person name="Lin B."/>
            <person name="Strycharz-Glaven S.M."/>
        </authorList>
    </citation>
    <scope>NUCLEOTIDE SEQUENCE [LARGE SCALE GENOMIC DNA]</scope>
    <source>
        <strain evidence="2">NRL1</strain>
    </source>
</reference>
<evidence type="ECO:0000313" key="2">
    <source>
        <dbReference type="EMBL" id="ALP53296.1"/>
    </source>
</evidence>
<dbReference type="AlphaFoldDB" id="A0A0S2TDS1"/>
<organism evidence="2 3">
    <name type="scientific">Candidatus Tenderia electrophaga</name>
    <dbReference type="NCBI Taxonomy" id="1748243"/>
    <lineage>
        <taxon>Bacteria</taxon>
        <taxon>Pseudomonadati</taxon>
        <taxon>Pseudomonadota</taxon>
        <taxon>Gammaproteobacteria</taxon>
        <taxon>Candidatus Tenderiales</taxon>
        <taxon>Candidatus Tenderiaceae</taxon>
        <taxon>Candidatus Tenderia</taxon>
    </lineage>
</organism>
<keyword evidence="3" id="KW-1185">Reference proteome</keyword>